<organism evidence="3 4">
    <name type="scientific">Emericellopsis atlantica</name>
    <dbReference type="NCBI Taxonomy" id="2614577"/>
    <lineage>
        <taxon>Eukaryota</taxon>
        <taxon>Fungi</taxon>
        <taxon>Dikarya</taxon>
        <taxon>Ascomycota</taxon>
        <taxon>Pezizomycotina</taxon>
        <taxon>Sordariomycetes</taxon>
        <taxon>Hypocreomycetidae</taxon>
        <taxon>Hypocreales</taxon>
        <taxon>Bionectriaceae</taxon>
        <taxon>Emericellopsis</taxon>
    </lineage>
</organism>
<feature type="compositionally biased region" description="Basic residues" evidence="2">
    <location>
        <begin position="21"/>
        <end position="35"/>
    </location>
</feature>
<dbReference type="OrthoDB" id="428895at2759"/>
<evidence type="ECO:0000256" key="2">
    <source>
        <dbReference type="SAM" id="MobiDB-lite"/>
    </source>
</evidence>
<dbReference type="PANTHER" id="PTHR12794">
    <property type="entry name" value="GEMIN2"/>
    <property type="match status" value="1"/>
</dbReference>
<keyword evidence="4" id="KW-1185">Reference proteome</keyword>
<evidence type="ECO:0000313" key="4">
    <source>
        <dbReference type="Proteomes" id="UP000887229"/>
    </source>
</evidence>
<feature type="compositionally biased region" description="Acidic residues" evidence="2">
    <location>
        <begin position="393"/>
        <end position="404"/>
    </location>
</feature>
<comment type="similarity">
    <text evidence="1">Belongs to the gemin-2 family.</text>
</comment>
<evidence type="ECO:0000313" key="3">
    <source>
        <dbReference type="EMBL" id="KAG9251374.1"/>
    </source>
</evidence>
<feature type="region of interest" description="Disordered" evidence="2">
    <location>
        <begin position="1"/>
        <end position="69"/>
    </location>
</feature>
<gene>
    <name evidence="3" type="ORF">F5Z01DRAFT_676863</name>
</gene>
<dbReference type="AlphaFoldDB" id="A0A9P7ZFW4"/>
<comment type="caution">
    <text evidence="3">The sequence shown here is derived from an EMBL/GenBank/DDBJ whole genome shotgun (WGS) entry which is preliminary data.</text>
</comment>
<dbReference type="Pfam" id="PF04938">
    <property type="entry name" value="SIP1"/>
    <property type="match status" value="1"/>
</dbReference>
<dbReference type="GO" id="GO:0000387">
    <property type="term" value="P:spliceosomal snRNP assembly"/>
    <property type="evidence" value="ECO:0007669"/>
    <property type="project" value="InterPro"/>
</dbReference>
<dbReference type="EMBL" id="MU251268">
    <property type="protein sequence ID" value="KAG9251374.1"/>
    <property type="molecule type" value="Genomic_DNA"/>
</dbReference>
<feature type="compositionally biased region" description="Acidic residues" evidence="2">
    <location>
        <begin position="109"/>
        <end position="120"/>
    </location>
</feature>
<accession>A0A9P7ZFW4</accession>
<dbReference type="Proteomes" id="UP000887229">
    <property type="component" value="Unassembled WGS sequence"/>
</dbReference>
<evidence type="ECO:0000256" key="1">
    <source>
        <dbReference type="ARBA" id="ARBA00025758"/>
    </source>
</evidence>
<dbReference type="GeneID" id="70296198"/>
<dbReference type="Gene3D" id="1.20.58.1070">
    <property type="match status" value="1"/>
</dbReference>
<reference evidence="3" key="1">
    <citation type="journal article" date="2021" name="IMA Fungus">
        <title>Genomic characterization of three marine fungi, including Emericellopsis atlantica sp. nov. with signatures of a generalist lifestyle and marine biomass degradation.</title>
        <authorList>
            <person name="Hagestad O.C."/>
            <person name="Hou L."/>
            <person name="Andersen J.H."/>
            <person name="Hansen E.H."/>
            <person name="Altermark B."/>
            <person name="Li C."/>
            <person name="Kuhnert E."/>
            <person name="Cox R.J."/>
            <person name="Crous P.W."/>
            <person name="Spatafora J.W."/>
            <person name="Lail K."/>
            <person name="Amirebrahimi M."/>
            <person name="Lipzen A."/>
            <person name="Pangilinan J."/>
            <person name="Andreopoulos W."/>
            <person name="Hayes R.D."/>
            <person name="Ng V."/>
            <person name="Grigoriev I.V."/>
            <person name="Jackson S.A."/>
            <person name="Sutton T.D.S."/>
            <person name="Dobson A.D.W."/>
            <person name="Rama T."/>
        </authorList>
    </citation>
    <scope>NUCLEOTIDE SEQUENCE</scope>
    <source>
        <strain evidence="3">TS7</strain>
    </source>
</reference>
<dbReference type="PANTHER" id="PTHR12794:SF0">
    <property type="entry name" value="GEM-ASSOCIATED PROTEIN 2"/>
    <property type="match status" value="1"/>
</dbReference>
<dbReference type="InterPro" id="IPR035426">
    <property type="entry name" value="Gemin2/Brr1"/>
</dbReference>
<feature type="compositionally biased region" description="Basic and acidic residues" evidence="2">
    <location>
        <begin position="124"/>
        <end position="133"/>
    </location>
</feature>
<name>A0A9P7ZFW4_9HYPO</name>
<dbReference type="GO" id="GO:0005634">
    <property type="term" value="C:nucleus"/>
    <property type="evidence" value="ECO:0007669"/>
    <property type="project" value="TreeGrafter"/>
</dbReference>
<feature type="compositionally biased region" description="Basic and acidic residues" evidence="2">
    <location>
        <begin position="1"/>
        <end position="10"/>
    </location>
</feature>
<feature type="compositionally biased region" description="Acidic residues" evidence="2">
    <location>
        <begin position="417"/>
        <end position="426"/>
    </location>
</feature>
<protein>
    <recommendedName>
        <fullName evidence="5">V-snare</fullName>
    </recommendedName>
</protein>
<dbReference type="GO" id="GO:0032797">
    <property type="term" value="C:SMN complex"/>
    <property type="evidence" value="ECO:0007669"/>
    <property type="project" value="TreeGrafter"/>
</dbReference>
<feature type="region of interest" description="Disordered" evidence="2">
    <location>
        <begin position="319"/>
        <end position="428"/>
    </location>
</feature>
<feature type="compositionally biased region" description="Acidic residues" evidence="2">
    <location>
        <begin position="371"/>
        <end position="385"/>
    </location>
</feature>
<feature type="region of interest" description="Disordered" evidence="2">
    <location>
        <begin position="96"/>
        <end position="133"/>
    </location>
</feature>
<sequence length="469" mass="52168">MTSKRDHTDLDEGEISDPTPKRARGNHNSRSRQNHHQQSSIDPTSGQRYVFSSYASRTTIPEGEESDFEDDAEAMAYLRSVRKQAESIPHILRAPKVQIGPRLPADLQTNEDDDGDDDDYAQNSHEDYVDDSKGWYEDGAYIGAPDLDPEDAPALEEDAASEVAIHDAYFTSLLAQYHKMRSLLGSEPSVDALSRLPPSLVLEAGPLGRGSTTIPVWSKLLRATDPHPVQMHILTKDSILSILRVMLGGKFLQNGYNIEERTSRWLWALLARLPERGELDYAEIGCLRDLGKRAVLLGRSLVEMAALRDELDEGQLGVHENLDNSSDEEEGGAAQQGSHKTKERTTPDLEDAAQEYPAPQKPSGGERPESEHEDGEVSEEDEDVAMDIGSNSSDEEEGQIDETMDDVKARLLAQLDADAEQEDQPSPEEAAKLRLRMNMRATLNMILTVVGEFYGQRDLLEFREPFVGM</sequence>
<dbReference type="RefSeq" id="XP_046115298.1">
    <property type="nucleotide sequence ID" value="XM_046265295.1"/>
</dbReference>
<evidence type="ECO:0008006" key="5">
    <source>
        <dbReference type="Google" id="ProtNLM"/>
    </source>
</evidence>
<proteinExistence type="inferred from homology"/>